<dbReference type="PANTHER" id="PTHR18968:SF164">
    <property type="entry name" value="PYRUVATE DECARBOXYLASE"/>
    <property type="match status" value="1"/>
</dbReference>
<feature type="domain" description="Thiamine pyrophosphate enzyme TPP-binding" evidence="5">
    <location>
        <begin position="428"/>
        <end position="579"/>
    </location>
</feature>
<dbReference type="InterPro" id="IPR000399">
    <property type="entry name" value="TPP-bd_CS"/>
</dbReference>
<dbReference type="AlphaFoldDB" id="A0A537M8G9"/>
<dbReference type="GO" id="GO:0000287">
    <property type="term" value="F:magnesium ion binding"/>
    <property type="evidence" value="ECO:0007669"/>
    <property type="project" value="InterPro"/>
</dbReference>
<evidence type="ECO:0000256" key="3">
    <source>
        <dbReference type="RuleBase" id="RU362132"/>
    </source>
</evidence>
<dbReference type="CDD" id="cd02002">
    <property type="entry name" value="TPP_BFDC"/>
    <property type="match status" value="1"/>
</dbReference>
<evidence type="ECO:0000256" key="1">
    <source>
        <dbReference type="ARBA" id="ARBA00007812"/>
    </source>
</evidence>
<dbReference type="GO" id="GO:0030976">
    <property type="term" value="F:thiamine pyrophosphate binding"/>
    <property type="evidence" value="ECO:0007669"/>
    <property type="project" value="InterPro"/>
</dbReference>
<evidence type="ECO:0000313" key="7">
    <source>
        <dbReference type="EMBL" id="TMJ16574.1"/>
    </source>
</evidence>
<dbReference type="InterPro" id="IPR012000">
    <property type="entry name" value="Thiamin_PyroP_enz_cen_dom"/>
</dbReference>
<evidence type="ECO:0000259" key="6">
    <source>
        <dbReference type="Pfam" id="PF02776"/>
    </source>
</evidence>
<dbReference type="CDD" id="cd07035">
    <property type="entry name" value="TPP_PYR_POX_like"/>
    <property type="match status" value="1"/>
</dbReference>
<dbReference type="Gene3D" id="3.40.50.970">
    <property type="match status" value="2"/>
</dbReference>
<evidence type="ECO:0000256" key="2">
    <source>
        <dbReference type="ARBA" id="ARBA00023052"/>
    </source>
</evidence>
<dbReference type="PANTHER" id="PTHR18968">
    <property type="entry name" value="THIAMINE PYROPHOSPHATE ENZYMES"/>
    <property type="match status" value="1"/>
</dbReference>
<accession>A0A537M8G9</accession>
<feature type="domain" description="Thiamine pyrophosphate enzyme central" evidence="4">
    <location>
        <begin position="223"/>
        <end position="330"/>
    </location>
</feature>
<dbReference type="Pfam" id="PF02775">
    <property type="entry name" value="TPP_enzyme_C"/>
    <property type="match status" value="1"/>
</dbReference>
<proteinExistence type="inferred from homology"/>
<feature type="domain" description="Thiamine pyrophosphate enzyme N-terminal TPP-binding" evidence="6">
    <location>
        <begin position="18"/>
        <end position="141"/>
    </location>
</feature>
<dbReference type="GO" id="GO:0005948">
    <property type="term" value="C:acetolactate synthase complex"/>
    <property type="evidence" value="ECO:0007669"/>
    <property type="project" value="TreeGrafter"/>
</dbReference>
<dbReference type="InterPro" id="IPR011766">
    <property type="entry name" value="TPP_enzyme_TPP-bd"/>
</dbReference>
<dbReference type="InterPro" id="IPR012001">
    <property type="entry name" value="Thiamin_PyroP_enz_TPP-bd_dom"/>
</dbReference>
<dbReference type="SUPFAM" id="SSF52467">
    <property type="entry name" value="DHS-like NAD/FAD-binding domain"/>
    <property type="match status" value="1"/>
</dbReference>
<evidence type="ECO:0000313" key="8">
    <source>
        <dbReference type="Proteomes" id="UP000320393"/>
    </source>
</evidence>
<keyword evidence="2 3" id="KW-0786">Thiamine pyrophosphate</keyword>
<dbReference type="SUPFAM" id="SSF52518">
    <property type="entry name" value="Thiamin diphosphate-binding fold (THDP-binding)"/>
    <property type="match status" value="2"/>
</dbReference>
<evidence type="ECO:0000259" key="5">
    <source>
        <dbReference type="Pfam" id="PF02775"/>
    </source>
</evidence>
<comment type="similarity">
    <text evidence="1 3">Belongs to the TPP enzyme family.</text>
</comment>
<dbReference type="InterPro" id="IPR029061">
    <property type="entry name" value="THDP-binding"/>
</dbReference>
<evidence type="ECO:0000259" key="4">
    <source>
        <dbReference type="Pfam" id="PF00205"/>
    </source>
</evidence>
<organism evidence="7 8">
    <name type="scientific">Candidatus Segetimicrobium genomatis</name>
    <dbReference type="NCBI Taxonomy" id="2569760"/>
    <lineage>
        <taxon>Bacteria</taxon>
        <taxon>Bacillati</taxon>
        <taxon>Candidatus Sysuimicrobiota</taxon>
        <taxon>Candidatus Sysuimicrobiia</taxon>
        <taxon>Candidatus Sysuimicrobiales</taxon>
        <taxon>Candidatus Segetimicrobiaceae</taxon>
        <taxon>Candidatus Segetimicrobium</taxon>
    </lineage>
</organism>
<dbReference type="GO" id="GO:0009099">
    <property type="term" value="P:L-valine biosynthetic process"/>
    <property type="evidence" value="ECO:0007669"/>
    <property type="project" value="TreeGrafter"/>
</dbReference>
<dbReference type="GO" id="GO:0003984">
    <property type="term" value="F:acetolactate synthase activity"/>
    <property type="evidence" value="ECO:0007669"/>
    <property type="project" value="TreeGrafter"/>
</dbReference>
<protein>
    <submittedName>
        <fullName evidence="7">Thiamine pyrophosphate-requiring protein</fullName>
    </submittedName>
</protein>
<dbReference type="EMBL" id="VBAM01000018">
    <property type="protein sequence ID" value="TMJ16574.1"/>
    <property type="molecule type" value="Genomic_DNA"/>
</dbReference>
<dbReference type="GO" id="GO:0050660">
    <property type="term" value="F:flavin adenine dinucleotide binding"/>
    <property type="evidence" value="ECO:0007669"/>
    <property type="project" value="TreeGrafter"/>
</dbReference>
<dbReference type="Pfam" id="PF02776">
    <property type="entry name" value="TPP_enzyme_N"/>
    <property type="match status" value="1"/>
</dbReference>
<dbReference type="Pfam" id="PF00205">
    <property type="entry name" value="TPP_enzyme_M"/>
    <property type="match status" value="1"/>
</dbReference>
<gene>
    <name evidence="7" type="ORF">E6H02_00640</name>
</gene>
<comment type="caution">
    <text evidence="7">The sequence shown here is derived from an EMBL/GenBank/DDBJ whole genome shotgun (WGS) entry which is preliminary data.</text>
</comment>
<dbReference type="InterPro" id="IPR029035">
    <property type="entry name" value="DHS-like_NAD/FAD-binding_dom"/>
</dbReference>
<dbReference type="InterPro" id="IPR045229">
    <property type="entry name" value="TPP_enz"/>
</dbReference>
<dbReference type="PROSITE" id="PS00187">
    <property type="entry name" value="TPP_ENZYMES"/>
    <property type="match status" value="1"/>
</dbReference>
<reference evidence="7 8" key="1">
    <citation type="journal article" date="2019" name="Nat. Microbiol.">
        <title>Mediterranean grassland soil C-N compound turnover is dependent on rainfall and depth, and is mediated by genomically divergent microorganisms.</title>
        <authorList>
            <person name="Diamond S."/>
            <person name="Andeer P.F."/>
            <person name="Li Z."/>
            <person name="Crits-Christoph A."/>
            <person name="Burstein D."/>
            <person name="Anantharaman K."/>
            <person name="Lane K.R."/>
            <person name="Thomas B.C."/>
            <person name="Pan C."/>
            <person name="Northen T.R."/>
            <person name="Banfield J.F."/>
        </authorList>
    </citation>
    <scope>NUCLEOTIDE SEQUENCE [LARGE SCALE GENOMIC DNA]</scope>
    <source>
        <strain evidence="7">NP_5</strain>
    </source>
</reference>
<dbReference type="NCBIfam" id="NF006203">
    <property type="entry name" value="PRK08327.1"/>
    <property type="match status" value="1"/>
</dbReference>
<name>A0A537M8G9_9BACT</name>
<sequence length="584" mass="62541">MLSMSESPRATRRVPVETAADALVEALHAHGVQFIFINLGTDHAALVETFAKFRAREKPMPALVVCPHEAVAIGAAHGFAQVTGRPQAVIVHVDAGTANLGGGMHNAARSRVPMFILAGRAPFTDRGELPGTRDSYVQFIQDVFDQPGIVRQYVKWEHELHRATNIGQVVRRAFRLAAADPPGPVYLTAPREILAEPLAFVDLPDPASSPPPVPTIPEEGALSTMARWLCAAERPLMITSYAGRRADAVAGLIALADQLALPVIEMHPRAYMNFPTDHPLYLGIGDSPRLADADLVLVIDCDVPWVPSIAHPPETARIIHLDMDPLKVDLPLWLFGAHLSARVDAAATLHRLRAAVQREWTAAVEARVDARRPAVEREGRELRKHWEASATLSGRGEPMAPGWLTGQLGAILPRDAIVVSELVTNASLTARHLPRSIPGSFFAAGGTSLGWGLSAAVGVKLARPDAEVVCLVGDGSFLFGAPSAALWVGRRYHAPFVTVVYNNRGWAAPKEATMHQHPGGFAVRHREFFSSFGDGVDLATVATAAGGHGERVLSAGDLAAAVARAREAVRQGRPAVVDVLVTPV</sequence>
<dbReference type="Gene3D" id="3.40.50.1220">
    <property type="entry name" value="TPP-binding domain"/>
    <property type="match status" value="1"/>
</dbReference>
<dbReference type="Proteomes" id="UP000320393">
    <property type="component" value="Unassembled WGS sequence"/>
</dbReference>
<dbReference type="GO" id="GO:0009097">
    <property type="term" value="P:isoleucine biosynthetic process"/>
    <property type="evidence" value="ECO:0007669"/>
    <property type="project" value="TreeGrafter"/>
</dbReference>